<dbReference type="Proteomes" id="UP000547628">
    <property type="component" value="Unassembled WGS sequence"/>
</dbReference>
<gene>
    <name evidence="2" type="ORF">H5S41_09310</name>
</gene>
<dbReference type="Pfam" id="PF18050">
    <property type="entry name" value="Cyclophil_like2"/>
    <property type="match status" value="1"/>
</dbReference>
<dbReference type="InterPro" id="IPR041183">
    <property type="entry name" value="Cyclophilin-like"/>
</dbReference>
<comment type="caution">
    <text evidence="2">The sequence shown here is derived from an EMBL/GenBank/DDBJ whole genome shotgun (WGS) entry which is preliminary data.</text>
</comment>
<sequence>MKKILSLVIMIGITFSAILIFNQPVKAARQTQIEVQINNHEKLRATLNNSSAARQFSRELPRTMHFRNYMDGYDEKIADLHHPLTTKGMPRGNNAKAGEIGYWSPDRRIVFYWGNVSYYPGIHIIGHFTKNTDLQLIRHLNSSDKITITRVRN</sequence>
<evidence type="ECO:0000313" key="3">
    <source>
        <dbReference type="Proteomes" id="UP000547628"/>
    </source>
</evidence>
<protein>
    <recommendedName>
        <fullName evidence="1">Cyclophilin-like domain-containing protein</fullName>
    </recommendedName>
</protein>
<proteinExistence type="predicted"/>
<dbReference type="Gene3D" id="2.40.100.20">
    <property type="match status" value="1"/>
</dbReference>
<evidence type="ECO:0000313" key="2">
    <source>
        <dbReference type="EMBL" id="MBB1124151.1"/>
    </source>
</evidence>
<dbReference type="AlphaFoldDB" id="A0A839H2M6"/>
<dbReference type="EMBL" id="JACIVD010000069">
    <property type="protein sequence ID" value="MBB1124151.1"/>
    <property type="molecule type" value="Genomic_DNA"/>
</dbReference>
<organism evidence="2 3">
    <name type="scientific">Limosilactobacillus albertensis</name>
    <dbReference type="NCBI Taxonomy" id="2759752"/>
    <lineage>
        <taxon>Bacteria</taxon>
        <taxon>Bacillati</taxon>
        <taxon>Bacillota</taxon>
        <taxon>Bacilli</taxon>
        <taxon>Lactobacillales</taxon>
        <taxon>Lactobacillaceae</taxon>
        <taxon>Limosilactobacillus</taxon>
    </lineage>
</organism>
<dbReference type="SUPFAM" id="SSF50891">
    <property type="entry name" value="Cyclophilin-like"/>
    <property type="match status" value="1"/>
</dbReference>
<evidence type="ECO:0000259" key="1">
    <source>
        <dbReference type="Pfam" id="PF18050"/>
    </source>
</evidence>
<reference evidence="2 3" key="1">
    <citation type="submission" date="2020-07" db="EMBL/GenBank/DDBJ databases">
        <title>Description of Limosilactobacillus balticus sp. nov., Limosilactobacillus agrestis sp. nov., Limosilactobacillus albertensis sp. nov., Limosilactobacillus rudii sp. nov., Limosilactobacillus fastidiosus sp. nov., five novel Limosilactobacillus species isolated from the vertebrate gastrointestinal tract, and proposal of 6 subspecies of Limosilactobacillus reuteri adapted to the gastrointestinal tract of specific vertebrate hosts.</title>
        <authorList>
            <person name="Li F."/>
            <person name="Cheng C."/>
            <person name="Zheng J."/>
            <person name="Quevedo R.M."/>
            <person name="Li J."/>
            <person name="Roos S."/>
            <person name="Gaenzle M.G."/>
            <person name="Walter J."/>
        </authorList>
    </citation>
    <scope>NUCLEOTIDE SEQUENCE [LARGE SCALE GENOMIC DNA]</scope>
    <source>
        <strain evidence="2 3">Lr3000</strain>
    </source>
</reference>
<name>A0A839H2M6_9LACO</name>
<feature type="domain" description="Cyclophilin-like" evidence="1">
    <location>
        <begin position="39"/>
        <end position="148"/>
    </location>
</feature>
<dbReference type="RefSeq" id="WP_182603095.1">
    <property type="nucleotide sequence ID" value="NZ_JACIVD010000069.1"/>
</dbReference>
<accession>A0A839H2M6</accession>
<dbReference type="InterPro" id="IPR029000">
    <property type="entry name" value="Cyclophilin-like_dom_sf"/>
</dbReference>